<accession>A0A6J4UIS2</accession>
<reference evidence="2" key="1">
    <citation type="submission" date="2020-02" db="EMBL/GenBank/DDBJ databases">
        <authorList>
            <person name="Meier V. D."/>
        </authorList>
    </citation>
    <scope>NUCLEOTIDE SEQUENCE</scope>
    <source>
        <strain evidence="2">AVDCRST_MAG59</strain>
    </source>
</reference>
<name>A0A6J4UIS2_9BACT</name>
<dbReference type="AlphaFoldDB" id="A0A6J4UIS2"/>
<feature type="compositionally biased region" description="Basic residues" evidence="1">
    <location>
        <begin position="28"/>
        <end position="38"/>
    </location>
</feature>
<dbReference type="EMBL" id="CADCWF010000113">
    <property type="protein sequence ID" value="CAA9551655.1"/>
    <property type="molecule type" value="Genomic_DNA"/>
</dbReference>
<proteinExistence type="predicted"/>
<gene>
    <name evidence="2" type="ORF">AVDCRST_MAG59-1809</name>
</gene>
<sequence>DGVAGCWGDRGEEPYPTTPPPHDPIALRPHHPQLRWSI</sequence>
<protein>
    <submittedName>
        <fullName evidence="2">Uncharacterized protein</fullName>
    </submittedName>
</protein>
<organism evidence="2">
    <name type="scientific">uncultured Thermomicrobiales bacterium</name>
    <dbReference type="NCBI Taxonomy" id="1645740"/>
    <lineage>
        <taxon>Bacteria</taxon>
        <taxon>Pseudomonadati</taxon>
        <taxon>Thermomicrobiota</taxon>
        <taxon>Thermomicrobia</taxon>
        <taxon>Thermomicrobiales</taxon>
        <taxon>environmental samples</taxon>
    </lineage>
</organism>
<feature type="non-terminal residue" evidence="2">
    <location>
        <position position="38"/>
    </location>
</feature>
<feature type="region of interest" description="Disordered" evidence="1">
    <location>
        <begin position="1"/>
        <end position="38"/>
    </location>
</feature>
<feature type="non-terminal residue" evidence="2">
    <location>
        <position position="1"/>
    </location>
</feature>
<evidence type="ECO:0000313" key="2">
    <source>
        <dbReference type="EMBL" id="CAA9551655.1"/>
    </source>
</evidence>
<evidence type="ECO:0000256" key="1">
    <source>
        <dbReference type="SAM" id="MobiDB-lite"/>
    </source>
</evidence>